<gene>
    <name evidence="2" type="ORF">TM35_000022850</name>
</gene>
<dbReference type="EMBL" id="NBCO01000002">
    <property type="protein sequence ID" value="ORC92959.1"/>
    <property type="molecule type" value="Genomic_DNA"/>
</dbReference>
<keyword evidence="3" id="KW-1185">Reference proteome</keyword>
<dbReference type="AlphaFoldDB" id="A0A1X0P8Q1"/>
<proteinExistence type="predicted"/>
<dbReference type="GO" id="GO:0055037">
    <property type="term" value="C:recycling endosome"/>
    <property type="evidence" value="ECO:0007669"/>
    <property type="project" value="TreeGrafter"/>
</dbReference>
<sequence>MSSSAWVICFVSIRFDLDIGPVIDHVVPSDALSDEGKRILTQTAFPDCNPESGHDLIFFFHMKDVTAAAARSQAETVVAPCRKQTVSYIHGATYYRQKRDPSVPRGYVQQAFVLLSRLPYMAVHELILRVVVPRLCQCCELSPDMDKVPVLSALSPIPTTFFEVDSSFNPSQYSQKEVLERAIEEIEGWPSPHPHVQYNVTLLYQPLTFVTPKRCLQKIDAEISPVNRHAMHLDDRVAFLGSKHQSVGARDVIPLYALLSELLRHLTQIWELLLCHESIFIWSNTPSMASAVAVAVASLVQPLEYNGILRSYFTVQDEIFNRFSRMGKGIPFSTTESIIVAGTNPFFFRAFDGWHNILTVVDRQARSTGGAITVEEKGNNGNECTDANTGNGMNPITITTTTTTTTTSSTTSSSTATTPVRRGEGSGSGSNNNNNNNHHHHSVSPKGIPLVNEHMTPPESPRVFTYRNFFPVLTAARQNTSFLPIMSGGGTGDKCFNHHKVVNMFKSTYPFLVDHKAQTAILLHRLEQASRLNAEAQLASLNAHVWNGISHLEECTNSSDVTDCTDRINTESDSAHIFSQYSIADDIVRKFFVTLTKEFIKPVNAWFQAMTSPLTVFHLCDPATVCALTSDSFLNFLKENRESVPSFLSCHPYKTYSVMYERFAKGSLFHSVVWQLVETNIRQGLEEMQVDVWAREYPSEAERIDMFINLYKLVQREVTHSIDPDVVFVTMAISVLAEMVAYVSEPLRDQFMLKIRELKI</sequence>
<protein>
    <recommendedName>
        <fullName evidence="4">UDENN domain-containing protein</fullName>
    </recommendedName>
</protein>
<evidence type="ECO:0000313" key="2">
    <source>
        <dbReference type="EMBL" id="ORC92959.1"/>
    </source>
</evidence>
<dbReference type="PANTHER" id="PTHR13677:SF0">
    <property type="entry name" value="LD41638P"/>
    <property type="match status" value="1"/>
</dbReference>
<feature type="compositionally biased region" description="Polar residues" evidence="1">
    <location>
        <begin position="379"/>
        <end position="396"/>
    </location>
</feature>
<feature type="region of interest" description="Disordered" evidence="1">
    <location>
        <begin position="372"/>
        <end position="454"/>
    </location>
</feature>
<dbReference type="InterPro" id="IPR024224">
    <property type="entry name" value="DENND6"/>
</dbReference>
<dbReference type="RefSeq" id="XP_028887025.1">
    <property type="nucleotide sequence ID" value="XM_029021603.1"/>
</dbReference>
<reference evidence="2 3" key="1">
    <citation type="submission" date="2017-03" db="EMBL/GenBank/DDBJ databases">
        <title>An alternative strategy for trypanosome survival in the mammalian bloodstream revealed through genome and transcriptome analysis of the ubiquitous bovine parasite Trypanosoma (Megatrypanum) theileri.</title>
        <authorList>
            <person name="Kelly S."/>
            <person name="Ivens A."/>
            <person name="Mott A."/>
            <person name="O'Neill E."/>
            <person name="Emms D."/>
            <person name="Macleod O."/>
            <person name="Voorheis P."/>
            <person name="Matthews J."/>
            <person name="Matthews K."/>
            <person name="Carrington M."/>
        </authorList>
    </citation>
    <scope>NUCLEOTIDE SEQUENCE [LARGE SCALE GENOMIC DNA]</scope>
    <source>
        <strain evidence="2">Edinburgh</strain>
    </source>
</reference>
<evidence type="ECO:0008006" key="4">
    <source>
        <dbReference type="Google" id="ProtNLM"/>
    </source>
</evidence>
<dbReference type="VEuPathDB" id="TriTrypDB:TM35_000022850"/>
<evidence type="ECO:0000256" key="1">
    <source>
        <dbReference type="SAM" id="MobiDB-lite"/>
    </source>
</evidence>
<evidence type="ECO:0000313" key="3">
    <source>
        <dbReference type="Proteomes" id="UP000192257"/>
    </source>
</evidence>
<dbReference type="GO" id="GO:0005085">
    <property type="term" value="F:guanyl-nucleotide exchange factor activity"/>
    <property type="evidence" value="ECO:0007669"/>
    <property type="project" value="InterPro"/>
</dbReference>
<comment type="caution">
    <text evidence="2">The sequence shown here is derived from an EMBL/GenBank/DDBJ whole genome shotgun (WGS) entry which is preliminary data.</text>
</comment>
<accession>A0A1X0P8Q1</accession>
<dbReference type="PANTHER" id="PTHR13677">
    <property type="entry name" value="LD41638P"/>
    <property type="match status" value="1"/>
</dbReference>
<dbReference type="Proteomes" id="UP000192257">
    <property type="component" value="Unassembled WGS sequence"/>
</dbReference>
<dbReference type="OrthoDB" id="10265409at2759"/>
<dbReference type="GeneID" id="39981383"/>
<organism evidence="2 3">
    <name type="scientific">Trypanosoma theileri</name>
    <dbReference type="NCBI Taxonomy" id="67003"/>
    <lineage>
        <taxon>Eukaryota</taxon>
        <taxon>Discoba</taxon>
        <taxon>Euglenozoa</taxon>
        <taxon>Kinetoplastea</taxon>
        <taxon>Metakinetoplastina</taxon>
        <taxon>Trypanosomatida</taxon>
        <taxon>Trypanosomatidae</taxon>
        <taxon>Trypanosoma</taxon>
    </lineage>
</organism>
<name>A0A1X0P8Q1_9TRYP</name>
<feature type="compositionally biased region" description="Low complexity" evidence="1">
    <location>
        <begin position="397"/>
        <end position="418"/>
    </location>
</feature>